<accession>A0AAN6RNU6</accession>
<sequence length="141" mass="14685">MTATPPSCGPPTSIPDISTLPIPHTINAVATPGNDTSYVPMVACCAPSRVQIVDGCYLWCEIPARYYGADGKGSKDAARSDLSFCLRLGRNSDGVVNGSSSAEEHGGRIVGFQMNGVGRTKGVRGVGVWVLAVTGLVWFGL</sequence>
<reference evidence="1" key="1">
    <citation type="journal article" date="2023" name="Mol. Phylogenet. Evol.">
        <title>Genome-scale phylogeny and comparative genomics of the fungal order Sordariales.</title>
        <authorList>
            <person name="Hensen N."/>
            <person name="Bonometti L."/>
            <person name="Westerberg I."/>
            <person name="Brannstrom I.O."/>
            <person name="Guillou S."/>
            <person name="Cros-Aarteil S."/>
            <person name="Calhoun S."/>
            <person name="Haridas S."/>
            <person name="Kuo A."/>
            <person name="Mondo S."/>
            <person name="Pangilinan J."/>
            <person name="Riley R."/>
            <person name="LaButti K."/>
            <person name="Andreopoulos B."/>
            <person name="Lipzen A."/>
            <person name="Chen C."/>
            <person name="Yan M."/>
            <person name="Daum C."/>
            <person name="Ng V."/>
            <person name="Clum A."/>
            <person name="Steindorff A."/>
            <person name="Ohm R.A."/>
            <person name="Martin F."/>
            <person name="Silar P."/>
            <person name="Natvig D.O."/>
            <person name="Lalanne C."/>
            <person name="Gautier V."/>
            <person name="Ament-Velasquez S.L."/>
            <person name="Kruys A."/>
            <person name="Hutchinson M.I."/>
            <person name="Powell A.J."/>
            <person name="Barry K."/>
            <person name="Miller A.N."/>
            <person name="Grigoriev I.V."/>
            <person name="Debuchy R."/>
            <person name="Gladieux P."/>
            <person name="Hiltunen Thoren M."/>
            <person name="Johannesson H."/>
        </authorList>
    </citation>
    <scope>NUCLEOTIDE SEQUENCE</scope>
    <source>
        <strain evidence="1">CBS 103.79</strain>
    </source>
</reference>
<keyword evidence="2" id="KW-1185">Reference proteome</keyword>
<reference evidence="1" key="2">
    <citation type="submission" date="2023-05" db="EMBL/GenBank/DDBJ databases">
        <authorList>
            <consortium name="Lawrence Berkeley National Laboratory"/>
            <person name="Steindorff A."/>
            <person name="Hensen N."/>
            <person name="Bonometti L."/>
            <person name="Westerberg I."/>
            <person name="Brannstrom I.O."/>
            <person name="Guillou S."/>
            <person name="Cros-Aarteil S."/>
            <person name="Calhoun S."/>
            <person name="Haridas S."/>
            <person name="Kuo A."/>
            <person name="Mondo S."/>
            <person name="Pangilinan J."/>
            <person name="Riley R."/>
            <person name="Labutti K."/>
            <person name="Andreopoulos B."/>
            <person name="Lipzen A."/>
            <person name="Chen C."/>
            <person name="Yanf M."/>
            <person name="Daum C."/>
            <person name="Ng V."/>
            <person name="Clum A."/>
            <person name="Ohm R."/>
            <person name="Martin F."/>
            <person name="Silar P."/>
            <person name="Natvig D."/>
            <person name="Lalanne C."/>
            <person name="Gautier V."/>
            <person name="Ament-Velasquez S.L."/>
            <person name="Kruys A."/>
            <person name="Hutchinson M.I."/>
            <person name="Powell A.J."/>
            <person name="Barry K."/>
            <person name="Miller A.N."/>
            <person name="Grigoriev I.V."/>
            <person name="Debuchy R."/>
            <person name="Gladieux P."/>
            <person name="Thoren M.H."/>
            <person name="Johannesson H."/>
        </authorList>
    </citation>
    <scope>NUCLEOTIDE SEQUENCE</scope>
    <source>
        <strain evidence="1">CBS 103.79</strain>
    </source>
</reference>
<dbReference type="Proteomes" id="UP001303889">
    <property type="component" value="Unassembled WGS sequence"/>
</dbReference>
<name>A0AAN6RNU6_9PEZI</name>
<evidence type="ECO:0000313" key="2">
    <source>
        <dbReference type="Proteomes" id="UP001303889"/>
    </source>
</evidence>
<comment type="caution">
    <text evidence="1">The sequence shown here is derived from an EMBL/GenBank/DDBJ whole genome shotgun (WGS) entry which is preliminary data.</text>
</comment>
<gene>
    <name evidence="1" type="ORF">C8A05DRAFT_20360</name>
</gene>
<evidence type="ECO:0000313" key="1">
    <source>
        <dbReference type="EMBL" id="KAK3896721.1"/>
    </source>
</evidence>
<dbReference type="EMBL" id="MU856431">
    <property type="protein sequence ID" value="KAK3896721.1"/>
    <property type="molecule type" value="Genomic_DNA"/>
</dbReference>
<proteinExistence type="predicted"/>
<organism evidence="1 2">
    <name type="scientific">Staphylotrichum tortipilum</name>
    <dbReference type="NCBI Taxonomy" id="2831512"/>
    <lineage>
        <taxon>Eukaryota</taxon>
        <taxon>Fungi</taxon>
        <taxon>Dikarya</taxon>
        <taxon>Ascomycota</taxon>
        <taxon>Pezizomycotina</taxon>
        <taxon>Sordariomycetes</taxon>
        <taxon>Sordariomycetidae</taxon>
        <taxon>Sordariales</taxon>
        <taxon>Chaetomiaceae</taxon>
        <taxon>Staphylotrichum</taxon>
    </lineage>
</organism>
<protein>
    <submittedName>
        <fullName evidence="1">Uncharacterized protein</fullName>
    </submittedName>
</protein>
<dbReference type="AlphaFoldDB" id="A0AAN6RNU6"/>